<accession>A0A4P5PC17</accession>
<gene>
    <name evidence="4" type="ORF">NRIC_08730</name>
</gene>
<dbReference type="InterPro" id="IPR036388">
    <property type="entry name" value="WH-like_DNA-bd_sf"/>
</dbReference>
<name>A0A4P5PC17_9ENTE</name>
<protein>
    <recommendedName>
        <fullName evidence="3">Putative host cell surface-exposed lipoprotein Ltp-like HTH region domain-containing protein</fullName>
    </recommendedName>
</protein>
<dbReference type="OrthoDB" id="1669102at2"/>
<feature type="domain" description="Putative host cell surface-exposed lipoprotein Ltp-like HTH region" evidence="3">
    <location>
        <begin position="199"/>
        <end position="246"/>
    </location>
</feature>
<evidence type="ECO:0000313" key="5">
    <source>
        <dbReference type="Proteomes" id="UP000290567"/>
    </source>
</evidence>
<keyword evidence="2" id="KW-0812">Transmembrane</keyword>
<keyword evidence="5" id="KW-1185">Reference proteome</keyword>
<evidence type="ECO:0000256" key="1">
    <source>
        <dbReference type="SAM" id="MobiDB-lite"/>
    </source>
</evidence>
<organism evidence="4 5">
    <name type="scientific">Enterococcus florum</name>
    <dbReference type="NCBI Taxonomy" id="2480627"/>
    <lineage>
        <taxon>Bacteria</taxon>
        <taxon>Bacillati</taxon>
        <taxon>Bacillota</taxon>
        <taxon>Bacilli</taxon>
        <taxon>Lactobacillales</taxon>
        <taxon>Enterococcaceae</taxon>
        <taxon>Enterococcus</taxon>
    </lineage>
</organism>
<dbReference type="EMBL" id="BJCC01000008">
    <property type="protein sequence ID" value="GCF92982.1"/>
    <property type="molecule type" value="Genomic_DNA"/>
</dbReference>
<comment type="caution">
    <text evidence="4">The sequence shown here is derived from an EMBL/GenBank/DDBJ whole genome shotgun (WGS) entry which is preliminary data.</text>
</comment>
<dbReference type="Pfam" id="PF07553">
    <property type="entry name" value="Lipoprotein_Ltp"/>
    <property type="match status" value="3"/>
</dbReference>
<feature type="transmembrane region" description="Helical" evidence="2">
    <location>
        <begin position="26"/>
        <end position="44"/>
    </location>
</feature>
<dbReference type="InterPro" id="IPR011434">
    <property type="entry name" value="Ltp-like_HTH"/>
</dbReference>
<dbReference type="Proteomes" id="UP000290567">
    <property type="component" value="Unassembled WGS sequence"/>
</dbReference>
<dbReference type="Gene3D" id="1.10.10.10">
    <property type="entry name" value="Winged helix-like DNA-binding domain superfamily/Winged helix DNA-binding domain"/>
    <property type="match status" value="3"/>
</dbReference>
<reference evidence="5" key="1">
    <citation type="submission" date="2019-02" db="EMBL/GenBank/DDBJ databases">
        <title>Draft genome sequence of Enterococcus sp. Gos25-1.</title>
        <authorList>
            <person name="Tanaka N."/>
            <person name="Shiwa Y."/>
            <person name="Fujita N."/>
        </authorList>
    </citation>
    <scope>NUCLEOTIDE SEQUENCE [LARGE SCALE GENOMIC DNA]</scope>
    <source>
        <strain evidence="5">Gos25-1</strain>
    </source>
</reference>
<proteinExistence type="predicted"/>
<sequence>MGKKKVVGNDGKQYIVKEKKPFYKKIWFWIVVILLIGGVGSGLTEEDTAKDTEPDIDQLGEPDKDDATLLDEPTDEPKTETSTPERTSPAQTEDNSLPTEHRSALKKAESYAKTMKMSKQGVYDQLTSEYGEQFSAEAAQYAIENLSIDWNKNALASAESYAKTMKMSKAGIYEQLISEHGEQFTPEEAQYAIENVAADWNKNALETAKNYQDTMSMSPEAIRDQLTSDYGEKFTPEEAEYAIQNLNN</sequence>
<keyword evidence="2" id="KW-1133">Transmembrane helix</keyword>
<evidence type="ECO:0000259" key="3">
    <source>
        <dbReference type="Pfam" id="PF07553"/>
    </source>
</evidence>
<dbReference type="RefSeq" id="WP_146621470.1">
    <property type="nucleotide sequence ID" value="NZ_BJCC01000008.1"/>
</dbReference>
<dbReference type="AlphaFoldDB" id="A0A4P5PC17"/>
<feature type="domain" description="Putative host cell surface-exposed lipoprotein Ltp-like HTH region" evidence="3">
    <location>
        <begin position="100"/>
        <end position="146"/>
    </location>
</feature>
<feature type="compositionally biased region" description="Polar residues" evidence="1">
    <location>
        <begin position="80"/>
        <end position="98"/>
    </location>
</feature>
<feature type="region of interest" description="Disordered" evidence="1">
    <location>
        <begin position="44"/>
        <end position="105"/>
    </location>
</feature>
<evidence type="ECO:0000256" key="2">
    <source>
        <dbReference type="SAM" id="Phobius"/>
    </source>
</evidence>
<feature type="domain" description="Putative host cell surface-exposed lipoprotein Ltp-like HTH region" evidence="3">
    <location>
        <begin position="149"/>
        <end position="196"/>
    </location>
</feature>
<keyword evidence="2" id="KW-0472">Membrane</keyword>
<evidence type="ECO:0000313" key="4">
    <source>
        <dbReference type="EMBL" id="GCF92982.1"/>
    </source>
</evidence>